<dbReference type="NCBIfam" id="NF010539">
    <property type="entry name" value="PRK13927.1"/>
    <property type="match status" value="1"/>
</dbReference>
<keyword evidence="2 6" id="KW-0547">Nucleotide-binding</keyword>
<sequence>MASLREDIFGQASGDFAVDLGTTTTRVYRRGAGIVLSQPSMVAFRRGDGGMARLLDAGSGAHRMFGRTPAGIDVIRPLREGVVVDLAAGARMLRSFFDSISRSAHGPLRIIMGVPAGGSVRDRDNARAVARMAGADEVYLMEEPLALAIGAGADAADLWGTLVVDVGGGTTEVALVASGGIQCLRTVPVGGDAMDAAIAGYLERERGVLVGERTAEDLKIRLGAAADDGPPERARVRGRGVARGLPMEISVSSREVCAALREPVAAIAAAVRSCLDGIPSTVSLDLLDRGILMGGGGSLLRGMDRVLEREVLLPVTRVRDPLSCVARGSAAGLDYLGVLRKVERG</sequence>
<dbReference type="AlphaFoldDB" id="A0A0C1U0S8"/>
<feature type="binding site" evidence="6">
    <location>
        <begin position="216"/>
        <end position="219"/>
    </location>
    <ligand>
        <name>ATP</name>
        <dbReference type="ChEBI" id="CHEBI:30616"/>
    </ligand>
</feature>
<keyword evidence="4 6" id="KW-0133">Cell shape</keyword>
<dbReference type="HAMAP" id="MF_02207">
    <property type="entry name" value="MreB"/>
    <property type="match status" value="1"/>
</dbReference>
<name>A0A0C1U0S8_9BACT</name>
<comment type="caution">
    <text evidence="6">Lacks conserved residue(s) required for the propagation of feature annotation.</text>
</comment>
<evidence type="ECO:0000256" key="4">
    <source>
        <dbReference type="ARBA" id="ARBA00022960"/>
    </source>
</evidence>
<dbReference type="GO" id="GO:0005524">
    <property type="term" value="F:ATP binding"/>
    <property type="evidence" value="ECO:0007669"/>
    <property type="project" value="UniProtKB-KW"/>
</dbReference>
<gene>
    <name evidence="6" type="primary">mreB</name>
    <name evidence="7" type="ORF">SE37_01570</name>
</gene>
<dbReference type="InterPro" id="IPR043129">
    <property type="entry name" value="ATPase_NBD"/>
</dbReference>
<evidence type="ECO:0000256" key="6">
    <source>
        <dbReference type="HAMAP-Rule" id="MF_02207"/>
    </source>
</evidence>
<protein>
    <recommendedName>
        <fullName evidence="6">Cell shape-determining protein MreB</fullName>
    </recommendedName>
</protein>
<reference evidence="7 8" key="1">
    <citation type="submission" date="2015-01" db="EMBL/GenBank/DDBJ databases">
        <title>Genome sequence of the anaerobic bacterium Geobacter soli GSS01, a dissimilatory Fe(III) reducer from soil.</title>
        <authorList>
            <person name="Yang G."/>
            <person name="Zhou S."/>
        </authorList>
    </citation>
    <scope>NUCLEOTIDE SEQUENCE [LARGE SCALE GENOMIC DNA]</scope>
    <source>
        <strain evidence="7 8">GSS01</strain>
    </source>
</reference>
<dbReference type="CDD" id="cd10225">
    <property type="entry name" value="ASKHA_NBD_MreB-like"/>
    <property type="match status" value="1"/>
</dbReference>
<feature type="binding site" evidence="6">
    <location>
        <begin position="296"/>
        <end position="299"/>
    </location>
    <ligand>
        <name>ATP</name>
        <dbReference type="ChEBI" id="CHEBI:30616"/>
    </ligand>
</feature>
<dbReference type="EMBL" id="JXBL01000001">
    <property type="protein sequence ID" value="KIE41410.1"/>
    <property type="molecule type" value="Genomic_DNA"/>
</dbReference>
<comment type="subcellular location">
    <subcellularLocation>
        <location evidence="6">Cytoplasm</location>
    </subcellularLocation>
    <text evidence="6">Membrane-associated.</text>
</comment>
<dbReference type="Proteomes" id="UP000031433">
    <property type="component" value="Unassembled WGS sequence"/>
</dbReference>
<dbReference type="GO" id="GO:0000902">
    <property type="term" value="P:cell morphogenesis"/>
    <property type="evidence" value="ECO:0007669"/>
    <property type="project" value="InterPro"/>
</dbReference>
<evidence type="ECO:0000256" key="2">
    <source>
        <dbReference type="ARBA" id="ARBA00022741"/>
    </source>
</evidence>
<organism evidence="7 8">
    <name type="scientific">Geobacter soli</name>
    <dbReference type="NCBI Taxonomy" id="1510391"/>
    <lineage>
        <taxon>Bacteria</taxon>
        <taxon>Pseudomonadati</taxon>
        <taxon>Thermodesulfobacteriota</taxon>
        <taxon>Desulfuromonadia</taxon>
        <taxon>Geobacterales</taxon>
        <taxon>Geobacteraceae</taxon>
        <taxon>Geobacter</taxon>
    </lineage>
</organism>
<accession>A0A0C1U0S8</accession>
<keyword evidence="8" id="KW-1185">Reference proteome</keyword>
<evidence type="ECO:0000313" key="7">
    <source>
        <dbReference type="EMBL" id="KIE41410.1"/>
    </source>
</evidence>
<keyword evidence="1 6" id="KW-0963">Cytoplasm</keyword>
<comment type="subunit">
    <text evidence="6">Forms polymers.</text>
</comment>
<dbReference type="InterPro" id="IPR056546">
    <property type="entry name" value="MreB_MamK-like"/>
</dbReference>
<evidence type="ECO:0000256" key="1">
    <source>
        <dbReference type="ARBA" id="ARBA00022490"/>
    </source>
</evidence>
<feature type="binding site" evidence="6">
    <location>
        <begin position="168"/>
        <end position="170"/>
    </location>
    <ligand>
        <name>ATP</name>
        <dbReference type="ChEBI" id="CHEBI:30616"/>
    </ligand>
</feature>
<dbReference type="GO" id="GO:0005737">
    <property type="term" value="C:cytoplasm"/>
    <property type="evidence" value="ECO:0007669"/>
    <property type="project" value="UniProtKB-SubCell"/>
</dbReference>
<dbReference type="PANTHER" id="PTHR42749:SF1">
    <property type="entry name" value="CELL SHAPE-DETERMINING PROTEIN MREB"/>
    <property type="match status" value="1"/>
</dbReference>
<dbReference type="PANTHER" id="PTHR42749">
    <property type="entry name" value="CELL SHAPE-DETERMINING PROTEIN MREB"/>
    <property type="match status" value="1"/>
</dbReference>
<dbReference type="GO" id="GO:0008360">
    <property type="term" value="P:regulation of cell shape"/>
    <property type="evidence" value="ECO:0007669"/>
    <property type="project" value="UniProtKB-UniRule"/>
</dbReference>
<keyword evidence="3 6" id="KW-0067">ATP-binding</keyword>
<dbReference type="SUPFAM" id="SSF53067">
    <property type="entry name" value="Actin-like ATPase domain"/>
    <property type="match status" value="2"/>
</dbReference>
<comment type="caution">
    <text evidence="7">The sequence shown here is derived from an EMBL/GenBank/DDBJ whole genome shotgun (WGS) entry which is preliminary data.</text>
</comment>
<evidence type="ECO:0000256" key="3">
    <source>
        <dbReference type="ARBA" id="ARBA00022840"/>
    </source>
</evidence>
<dbReference type="Gene3D" id="3.30.420.40">
    <property type="match status" value="3"/>
</dbReference>
<dbReference type="InterPro" id="IPR004753">
    <property type="entry name" value="MreB"/>
</dbReference>
<evidence type="ECO:0000313" key="8">
    <source>
        <dbReference type="Proteomes" id="UP000031433"/>
    </source>
</evidence>
<comment type="function">
    <text evidence="6">Forms membrane-associated dynamic filaments that are essential for cell shape determination. Acts by regulating cell wall synthesis and cell elongation, and thus cell shape. A feedback loop between cell geometry and MreB localization may maintain elongated cell shape by targeting cell wall growth to regions of negative cell wall curvature.</text>
</comment>
<dbReference type="PRINTS" id="PR01652">
    <property type="entry name" value="SHAPEPROTEIN"/>
</dbReference>
<dbReference type="RefSeq" id="WP_039643134.1">
    <property type="nucleotide sequence ID" value="NZ_JXBL01000001.1"/>
</dbReference>
<evidence type="ECO:0000256" key="5">
    <source>
        <dbReference type="ARBA" id="ARBA00023458"/>
    </source>
</evidence>
<comment type="similarity">
    <text evidence="5 6">Belongs to the FtsA/MreB family.</text>
</comment>
<proteinExistence type="inferred from homology"/>
<dbReference type="Pfam" id="PF06723">
    <property type="entry name" value="MreB_Mbl"/>
    <property type="match status" value="1"/>
</dbReference>